<reference evidence="2 3" key="1">
    <citation type="submission" date="2018-06" db="EMBL/GenBank/DDBJ databases">
        <title>Genomic Encyclopedia of Archaeal and Bacterial Type Strains, Phase II (KMG-II): from individual species to whole genera.</title>
        <authorList>
            <person name="Goeker M."/>
        </authorList>
    </citation>
    <scope>NUCLEOTIDE SEQUENCE [LARGE SCALE GENOMIC DNA]</scope>
    <source>
        <strain evidence="2 3">DSM 22011</strain>
    </source>
</reference>
<keyword evidence="1" id="KW-0472">Membrane</keyword>
<dbReference type="RefSeq" id="WP_009504743.1">
    <property type="nucleotide sequence ID" value="NZ_LIGK01000016.1"/>
</dbReference>
<keyword evidence="3" id="KW-1185">Reference proteome</keyword>
<dbReference type="EMBL" id="QLMG01000014">
    <property type="protein sequence ID" value="RAK18130.1"/>
    <property type="molecule type" value="Genomic_DNA"/>
</dbReference>
<keyword evidence="1" id="KW-1133">Transmembrane helix</keyword>
<evidence type="ECO:0000313" key="2">
    <source>
        <dbReference type="EMBL" id="RAK18130.1"/>
    </source>
</evidence>
<keyword evidence="1" id="KW-0812">Transmembrane</keyword>
<protein>
    <submittedName>
        <fullName evidence="2">Uncharacterized protein</fullName>
    </submittedName>
</protein>
<accession>A0A327YAP0</accession>
<evidence type="ECO:0000313" key="3">
    <source>
        <dbReference type="Proteomes" id="UP000249165"/>
    </source>
</evidence>
<sequence>MHKGNRSDGRSLNTRLKRFQVRVRRRVPPGFRLLLGALLIVGGVLGFLPILGFWMIPLGVAVAALDVMPLWRAGLKRAGIASDQNEID</sequence>
<comment type="caution">
    <text evidence="2">The sequence shown here is derived from an EMBL/GenBank/DDBJ whole genome shotgun (WGS) entry which is preliminary data.</text>
</comment>
<proteinExistence type="predicted"/>
<gene>
    <name evidence="2" type="ORF">ATI53_101426</name>
</gene>
<organism evidence="2 3">
    <name type="scientific">Salipiger aestuarii</name>
    <dbReference type="NCBI Taxonomy" id="568098"/>
    <lineage>
        <taxon>Bacteria</taxon>
        <taxon>Pseudomonadati</taxon>
        <taxon>Pseudomonadota</taxon>
        <taxon>Alphaproteobacteria</taxon>
        <taxon>Rhodobacterales</taxon>
        <taxon>Roseobacteraceae</taxon>
        <taxon>Salipiger</taxon>
    </lineage>
</organism>
<evidence type="ECO:0000256" key="1">
    <source>
        <dbReference type="SAM" id="Phobius"/>
    </source>
</evidence>
<dbReference type="Proteomes" id="UP000249165">
    <property type="component" value="Unassembled WGS sequence"/>
</dbReference>
<dbReference type="AlphaFoldDB" id="A0A327YAP0"/>
<feature type="transmembrane region" description="Helical" evidence="1">
    <location>
        <begin position="30"/>
        <end position="48"/>
    </location>
</feature>
<name>A0A327YAP0_9RHOB</name>